<evidence type="ECO:0000259" key="11">
    <source>
        <dbReference type="PROSITE" id="PS52015"/>
    </source>
</evidence>
<dbReference type="AlphaFoldDB" id="A0A418VU33"/>
<evidence type="ECO:0000256" key="8">
    <source>
        <dbReference type="ARBA" id="ARBA00022989"/>
    </source>
</evidence>
<dbReference type="Pfam" id="PF03544">
    <property type="entry name" value="TonB_C"/>
    <property type="match status" value="1"/>
</dbReference>
<evidence type="ECO:0000256" key="9">
    <source>
        <dbReference type="ARBA" id="ARBA00023136"/>
    </source>
</evidence>
<dbReference type="PROSITE" id="PS52015">
    <property type="entry name" value="TONB_CTD"/>
    <property type="match status" value="1"/>
</dbReference>
<dbReference type="PANTHER" id="PTHR33446:SF2">
    <property type="entry name" value="PROTEIN TONB"/>
    <property type="match status" value="1"/>
</dbReference>
<evidence type="ECO:0000256" key="3">
    <source>
        <dbReference type="ARBA" id="ARBA00022448"/>
    </source>
</evidence>
<dbReference type="GO" id="GO:0015031">
    <property type="term" value="P:protein transport"/>
    <property type="evidence" value="ECO:0007669"/>
    <property type="project" value="UniProtKB-KW"/>
</dbReference>
<evidence type="ECO:0000256" key="1">
    <source>
        <dbReference type="ARBA" id="ARBA00004383"/>
    </source>
</evidence>
<comment type="subcellular location">
    <subcellularLocation>
        <location evidence="1">Cell inner membrane</location>
        <topology evidence="1">Single-pass membrane protein</topology>
        <orientation evidence="1">Periplasmic side</orientation>
    </subcellularLocation>
</comment>
<feature type="region of interest" description="Disordered" evidence="10">
    <location>
        <begin position="103"/>
        <end position="143"/>
    </location>
</feature>
<comment type="similarity">
    <text evidence="2">Belongs to the TonB family.</text>
</comment>
<evidence type="ECO:0000313" key="12">
    <source>
        <dbReference type="EMBL" id="RJF80651.1"/>
    </source>
</evidence>
<dbReference type="EMBL" id="QYUK01000016">
    <property type="protein sequence ID" value="RJF80651.1"/>
    <property type="molecule type" value="Genomic_DNA"/>
</dbReference>
<dbReference type="NCBIfam" id="TIGR01352">
    <property type="entry name" value="tonB_Cterm"/>
    <property type="match status" value="1"/>
</dbReference>
<evidence type="ECO:0000256" key="6">
    <source>
        <dbReference type="ARBA" id="ARBA00022692"/>
    </source>
</evidence>
<dbReference type="OrthoDB" id="7280794at2"/>
<keyword evidence="5" id="KW-0997">Cell inner membrane</keyword>
<keyword evidence="13" id="KW-1185">Reference proteome</keyword>
<feature type="compositionally biased region" description="Basic and acidic residues" evidence="10">
    <location>
        <begin position="118"/>
        <end position="131"/>
    </location>
</feature>
<dbReference type="InterPro" id="IPR051045">
    <property type="entry name" value="TonB-dependent_transducer"/>
</dbReference>
<evidence type="ECO:0000256" key="5">
    <source>
        <dbReference type="ARBA" id="ARBA00022519"/>
    </source>
</evidence>
<gene>
    <name evidence="12" type="ORF">D3874_26460</name>
</gene>
<feature type="domain" description="TonB C-terminal" evidence="11">
    <location>
        <begin position="166"/>
        <end position="260"/>
    </location>
</feature>
<accession>A0A418VU33</accession>
<evidence type="ECO:0000256" key="2">
    <source>
        <dbReference type="ARBA" id="ARBA00006555"/>
    </source>
</evidence>
<dbReference type="Gene3D" id="3.30.1150.10">
    <property type="match status" value="1"/>
</dbReference>
<keyword evidence="3" id="KW-0813">Transport</keyword>
<dbReference type="RefSeq" id="WP_119782702.1">
    <property type="nucleotide sequence ID" value="NZ_QYUK01000016.1"/>
</dbReference>
<dbReference type="SUPFAM" id="SSF74653">
    <property type="entry name" value="TolA/TonB C-terminal domain"/>
    <property type="match status" value="1"/>
</dbReference>
<keyword evidence="7" id="KW-0653">Protein transport</keyword>
<dbReference type="InterPro" id="IPR006260">
    <property type="entry name" value="TonB/TolA_C"/>
</dbReference>
<evidence type="ECO:0000256" key="10">
    <source>
        <dbReference type="SAM" id="MobiDB-lite"/>
    </source>
</evidence>
<proteinExistence type="inferred from homology"/>
<dbReference type="GO" id="GO:0031992">
    <property type="term" value="F:energy transducer activity"/>
    <property type="evidence" value="ECO:0007669"/>
    <property type="project" value="TreeGrafter"/>
</dbReference>
<name>A0A418VU33_9PROT</name>
<evidence type="ECO:0000313" key="13">
    <source>
        <dbReference type="Proteomes" id="UP000284605"/>
    </source>
</evidence>
<evidence type="ECO:0000256" key="4">
    <source>
        <dbReference type="ARBA" id="ARBA00022475"/>
    </source>
</evidence>
<keyword evidence="9" id="KW-0472">Membrane</keyword>
<comment type="caution">
    <text evidence="12">The sequence shown here is derived from an EMBL/GenBank/DDBJ whole genome shotgun (WGS) entry which is preliminary data.</text>
</comment>
<protein>
    <submittedName>
        <fullName evidence="12">Energy transducer TonB</fullName>
    </submittedName>
</protein>
<dbReference type="GO" id="GO:0098797">
    <property type="term" value="C:plasma membrane protein complex"/>
    <property type="evidence" value="ECO:0007669"/>
    <property type="project" value="TreeGrafter"/>
</dbReference>
<reference evidence="12 13" key="1">
    <citation type="submission" date="2018-09" db="EMBL/GenBank/DDBJ databases">
        <authorList>
            <person name="Zhu H."/>
        </authorList>
    </citation>
    <scope>NUCLEOTIDE SEQUENCE [LARGE SCALE GENOMIC DNA]</scope>
    <source>
        <strain evidence="12 13">K1W22B-8</strain>
    </source>
</reference>
<keyword evidence="4" id="KW-1003">Cell membrane</keyword>
<keyword evidence="8" id="KW-1133">Transmembrane helix</keyword>
<dbReference type="InterPro" id="IPR037682">
    <property type="entry name" value="TonB_C"/>
</dbReference>
<dbReference type="Proteomes" id="UP000284605">
    <property type="component" value="Unassembled WGS sequence"/>
</dbReference>
<keyword evidence="6" id="KW-0812">Transmembrane</keyword>
<dbReference type="PANTHER" id="PTHR33446">
    <property type="entry name" value="PROTEIN TONB-RELATED"/>
    <property type="match status" value="1"/>
</dbReference>
<sequence length="260" mass="27928">MSSDNKSASVTVGVSLAVHATAILLLVLVFDAPTSGAVVPAPQTMELMLPPMMTEAQPVQAVESPPVEEVKPQDVVEPEPEPVTVPVMAEAVEVAEAEVVVVKEPEPEKPKPPKPKPRREAERPRPPKPVEEVAPAPPSPPAAVAAVVTPAPAIVSGGGDPGARADYGAKVAAWINRHKRYSERAERRQIEGMPWVRFVLDRQGNVVSCTLHKSSGRPELDEAALDTIARGNPFPVMPDEMPDETKAFIVPIDFSIKKRR</sequence>
<feature type="region of interest" description="Disordered" evidence="10">
    <location>
        <begin position="60"/>
        <end position="79"/>
    </location>
</feature>
<dbReference type="GO" id="GO:0055085">
    <property type="term" value="P:transmembrane transport"/>
    <property type="evidence" value="ECO:0007669"/>
    <property type="project" value="InterPro"/>
</dbReference>
<organism evidence="12 13">
    <name type="scientific">Oleomonas cavernae</name>
    <dbReference type="NCBI Taxonomy" id="2320859"/>
    <lineage>
        <taxon>Bacteria</taxon>
        <taxon>Pseudomonadati</taxon>
        <taxon>Pseudomonadota</taxon>
        <taxon>Alphaproteobacteria</taxon>
        <taxon>Acetobacterales</taxon>
        <taxon>Acetobacteraceae</taxon>
        <taxon>Oleomonas</taxon>
    </lineage>
</organism>
<evidence type="ECO:0000256" key="7">
    <source>
        <dbReference type="ARBA" id="ARBA00022927"/>
    </source>
</evidence>